<dbReference type="PROSITE" id="PS00194">
    <property type="entry name" value="THIOREDOXIN_1"/>
    <property type="match status" value="1"/>
</dbReference>
<dbReference type="EMBL" id="CP042912">
    <property type="protein sequence ID" value="QEG21123.1"/>
    <property type="molecule type" value="Genomic_DNA"/>
</dbReference>
<dbReference type="STRING" id="980251.GCA_001642875_01963"/>
<dbReference type="RefSeq" id="WP_084416718.1">
    <property type="nucleotide sequence ID" value="NZ_CP042912.1"/>
</dbReference>
<keyword evidence="3" id="KW-0249">Electron transport</keyword>
<organism evidence="9 10">
    <name type="scientific">Mariniblastus fucicola</name>
    <dbReference type="NCBI Taxonomy" id="980251"/>
    <lineage>
        <taxon>Bacteria</taxon>
        <taxon>Pseudomonadati</taxon>
        <taxon>Planctomycetota</taxon>
        <taxon>Planctomycetia</taxon>
        <taxon>Pirellulales</taxon>
        <taxon>Pirellulaceae</taxon>
        <taxon>Mariniblastus</taxon>
    </lineage>
</organism>
<evidence type="ECO:0000259" key="8">
    <source>
        <dbReference type="PROSITE" id="PS51352"/>
    </source>
</evidence>
<reference evidence="9 10" key="1">
    <citation type="submission" date="2019-08" db="EMBL/GenBank/DDBJ databases">
        <title>Deep-cultivation of Planctomycetes and their phenomic and genomic characterization uncovers novel biology.</title>
        <authorList>
            <person name="Wiegand S."/>
            <person name="Jogler M."/>
            <person name="Boedeker C."/>
            <person name="Pinto D."/>
            <person name="Vollmers J."/>
            <person name="Rivas-Marin E."/>
            <person name="Kohn T."/>
            <person name="Peeters S.H."/>
            <person name="Heuer A."/>
            <person name="Rast P."/>
            <person name="Oberbeckmann S."/>
            <person name="Bunk B."/>
            <person name="Jeske O."/>
            <person name="Meyerdierks A."/>
            <person name="Storesund J.E."/>
            <person name="Kallscheuer N."/>
            <person name="Luecker S."/>
            <person name="Lage O.M."/>
            <person name="Pohl T."/>
            <person name="Merkel B.J."/>
            <person name="Hornburger P."/>
            <person name="Mueller R.-W."/>
            <person name="Bruemmer F."/>
            <person name="Labrenz M."/>
            <person name="Spormann A.M."/>
            <person name="Op den Camp H."/>
            <person name="Overmann J."/>
            <person name="Amann R."/>
            <person name="Jetten M.S.M."/>
            <person name="Mascher T."/>
            <person name="Medema M.H."/>
            <person name="Devos D.P."/>
            <person name="Kaster A.-K."/>
            <person name="Ovreas L."/>
            <person name="Rohde M."/>
            <person name="Galperin M.Y."/>
            <person name="Jogler C."/>
        </authorList>
    </citation>
    <scope>NUCLEOTIDE SEQUENCE [LARGE SCALE GENOMIC DNA]</scope>
    <source>
        <strain evidence="9 10">FC18</strain>
    </source>
</reference>
<dbReference type="InterPro" id="IPR005746">
    <property type="entry name" value="Thioredoxin"/>
</dbReference>
<evidence type="ECO:0000313" key="10">
    <source>
        <dbReference type="Proteomes" id="UP000322214"/>
    </source>
</evidence>
<dbReference type="Pfam" id="PF00085">
    <property type="entry name" value="Thioredoxin"/>
    <property type="match status" value="1"/>
</dbReference>
<evidence type="ECO:0000313" key="9">
    <source>
        <dbReference type="EMBL" id="QEG21123.1"/>
    </source>
</evidence>
<dbReference type="PANTHER" id="PTHR45663:SF11">
    <property type="entry name" value="GEO12009P1"/>
    <property type="match status" value="1"/>
</dbReference>
<keyword evidence="2" id="KW-0813">Transport</keyword>
<dbReference type="GO" id="GO:0005737">
    <property type="term" value="C:cytoplasm"/>
    <property type="evidence" value="ECO:0007669"/>
    <property type="project" value="TreeGrafter"/>
</dbReference>
<dbReference type="NCBIfam" id="TIGR01068">
    <property type="entry name" value="thioredoxin"/>
    <property type="match status" value="1"/>
</dbReference>
<dbReference type="CDD" id="cd02947">
    <property type="entry name" value="TRX_family"/>
    <property type="match status" value="1"/>
</dbReference>
<accession>A0A5B9PDV5</accession>
<dbReference type="Proteomes" id="UP000322214">
    <property type="component" value="Chromosome"/>
</dbReference>
<dbReference type="InterPro" id="IPR013766">
    <property type="entry name" value="Thioredoxin_domain"/>
</dbReference>
<evidence type="ECO:0000256" key="6">
    <source>
        <dbReference type="NCBIfam" id="TIGR01068"/>
    </source>
</evidence>
<dbReference type="PROSITE" id="PS51352">
    <property type="entry name" value="THIOREDOXIN_2"/>
    <property type="match status" value="1"/>
</dbReference>
<dbReference type="AlphaFoldDB" id="A0A5B9PDV5"/>
<dbReference type="KEGG" id="mff:MFFC18_09770"/>
<dbReference type="PANTHER" id="PTHR45663">
    <property type="entry name" value="GEO12009P1"/>
    <property type="match status" value="1"/>
</dbReference>
<dbReference type="OrthoDB" id="9790390at2"/>
<gene>
    <name evidence="9" type="primary">trxA_1</name>
    <name evidence="9" type="ORF">MFFC18_09770</name>
</gene>
<evidence type="ECO:0000256" key="3">
    <source>
        <dbReference type="ARBA" id="ARBA00022982"/>
    </source>
</evidence>
<keyword evidence="5" id="KW-0676">Redox-active center</keyword>
<name>A0A5B9PDV5_9BACT</name>
<comment type="similarity">
    <text evidence="1">Belongs to the thioredoxin family.</text>
</comment>
<evidence type="ECO:0000256" key="5">
    <source>
        <dbReference type="ARBA" id="ARBA00023284"/>
    </source>
</evidence>
<keyword evidence="4" id="KW-1015">Disulfide bond</keyword>
<dbReference type="GO" id="GO:0015035">
    <property type="term" value="F:protein-disulfide reductase activity"/>
    <property type="evidence" value="ECO:0007669"/>
    <property type="project" value="UniProtKB-UniRule"/>
</dbReference>
<evidence type="ECO:0000256" key="2">
    <source>
        <dbReference type="ARBA" id="ARBA00022448"/>
    </source>
</evidence>
<feature type="domain" description="Thioredoxin" evidence="8">
    <location>
        <begin position="31"/>
        <end position="157"/>
    </location>
</feature>
<proteinExistence type="inferred from homology"/>
<feature type="compositionally biased region" description="Polar residues" evidence="7">
    <location>
        <begin position="34"/>
        <end position="44"/>
    </location>
</feature>
<protein>
    <recommendedName>
        <fullName evidence="6">Thioredoxin</fullName>
    </recommendedName>
</protein>
<dbReference type="Gene3D" id="3.40.30.10">
    <property type="entry name" value="Glutaredoxin"/>
    <property type="match status" value="1"/>
</dbReference>
<dbReference type="InterPro" id="IPR017937">
    <property type="entry name" value="Thioredoxin_CS"/>
</dbReference>
<evidence type="ECO:0000256" key="7">
    <source>
        <dbReference type="SAM" id="MobiDB-lite"/>
    </source>
</evidence>
<sequence>MNRSIIAIAILIPLATVLFVTLNNRADNDDSPASEDSNAATATETAEKHFSAEITTDNFAEMVKSSDQPVVLDFWAPWCGPCMMLGPYIEEIAEEYEGVAVVGKINVDDHPELAREYKANSIPLVLVLKDGEVVERYVGFDKKMPDEIRGKIDELVSP</sequence>
<keyword evidence="10" id="KW-1185">Reference proteome</keyword>
<feature type="region of interest" description="Disordered" evidence="7">
    <location>
        <begin position="28"/>
        <end position="47"/>
    </location>
</feature>
<evidence type="ECO:0000256" key="1">
    <source>
        <dbReference type="ARBA" id="ARBA00008987"/>
    </source>
</evidence>
<evidence type="ECO:0000256" key="4">
    <source>
        <dbReference type="ARBA" id="ARBA00023157"/>
    </source>
</evidence>
<dbReference type="FunFam" id="3.40.30.10:FF:000001">
    <property type="entry name" value="Thioredoxin"/>
    <property type="match status" value="1"/>
</dbReference>
<dbReference type="SUPFAM" id="SSF52833">
    <property type="entry name" value="Thioredoxin-like"/>
    <property type="match status" value="1"/>
</dbReference>
<dbReference type="InterPro" id="IPR036249">
    <property type="entry name" value="Thioredoxin-like_sf"/>
</dbReference>